<evidence type="ECO:0000256" key="6">
    <source>
        <dbReference type="ARBA" id="ARBA00023157"/>
    </source>
</evidence>
<dbReference type="Gene3D" id="2.80.10.50">
    <property type="match status" value="2"/>
</dbReference>
<keyword evidence="13" id="KW-1185">Reference proteome</keyword>
<dbReference type="PROSITE" id="PS50231">
    <property type="entry name" value="RICIN_B_LECTIN"/>
    <property type="match status" value="1"/>
</dbReference>
<dbReference type="Proteomes" id="UP000248924">
    <property type="component" value="Unassembled WGS sequence"/>
</dbReference>
<dbReference type="SUPFAM" id="SSF50370">
    <property type="entry name" value="Ricin B-like lectins"/>
    <property type="match status" value="1"/>
</dbReference>
<evidence type="ECO:0000313" key="12">
    <source>
        <dbReference type="EMBL" id="PZG19507.1"/>
    </source>
</evidence>
<dbReference type="InterPro" id="IPR013785">
    <property type="entry name" value="Aldolase_TIM"/>
</dbReference>
<dbReference type="InterPro" id="IPR017853">
    <property type="entry name" value="GH"/>
</dbReference>
<dbReference type="Gene3D" id="3.20.20.70">
    <property type="entry name" value="Aldolase class I"/>
    <property type="match status" value="1"/>
</dbReference>
<evidence type="ECO:0000256" key="1">
    <source>
        <dbReference type="ARBA" id="ARBA00001255"/>
    </source>
</evidence>
<evidence type="ECO:0000256" key="9">
    <source>
        <dbReference type="SAM" id="MobiDB-lite"/>
    </source>
</evidence>
<name>A0A2W2FD09_9ACTN</name>
<dbReference type="OrthoDB" id="9807519at2"/>
<dbReference type="FunFam" id="3.20.20.70:FF:000202">
    <property type="entry name" value="Alpha-galactosidase"/>
    <property type="match status" value="1"/>
</dbReference>
<evidence type="ECO:0000256" key="2">
    <source>
        <dbReference type="ARBA" id="ARBA00009743"/>
    </source>
</evidence>
<dbReference type="EC" id="3.2.1.22" evidence="3 8"/>
<dbReference type="InterPro" id="IPR000772">
    <property type="entry name" value="Ricin_B_lectin"/>
</dbReference>
<dbReference type="GO" id="GO:0016052">
    <property type="term" value="P:carbohydrate catabolic process"/>
    <property type="evidence" value="ECO:0007669"/>
    <property type="project" value="UniProtKB-ARBA"/>
</dbReference>
<keyword evidence="4" id="KW-0732">Signal</keyword>
<comment type="catalytic activity">
    <reaction evidence="1 8">
        <text>Hydrolysis of terminal, non-reducing alpha-D-galactose residues in alpha-D-galactosides, including galactose oligosaccharides, galactomannans and galactolipids.</text>
        <dbReference type="EC" id="3.2.1.22"/>
    </reaction>
</comment>
<dbReference type="PANTHER" id="PTHR11452">
    <property type="entry name" value="ALPHA-GALACTOSIDASE/ALPHA-N-ACETYLGALACTOSAMINIDASE"/>
    <property type="match status" value="1"/>
</dbReference>
<dbReference type="EMBL" id="POTY01000055">
    <property type="protein sequence ID" value="PZG19507.1"/>
    <property type="molecule type" value="Genomic_DNA"/>
</dbReference>
<dbReference type="PRINTS" id="PR00740">
    <property type="entry name" value="GLHYDRLASE27"/>
</dbReference>
<dbReference type="Pfam" id="PF16499">
    <property type="entry name" value="Melibiase_2"/>
    <property type="match status" value="1"/>
</dbReference>
<evidence type="ECO:0000256" key="8">
    <source>
        <dbReference type="RuleBase" id="RU361168"/>
    </source>
</evidence>
<evidence type="ECO:0000256" key="3">
    <source>
        <dbReference type="ARBA" id="ARBA00012755"/>
    </source>
</evidence>
<proteinExistence type="inferred from homology"/>
<dbReference type="InterPro" id="IPR013780">
    <property type="entry name" value="Glyco_hydro_b"/>
</dbReference>
<keyword evidence="7 8" id="KW-0326">Glycosidase</keyword>
<dbReference type="InterPro" id="IPR041233">
    <property type="entry name" value="Melibiase_C"/>
</dbReference>
<keyword evidence="10" id="KW-0812">Transmembrane</keyword>
<sequence>MVQGSSPPPRPTATKPGQSSPRQQPAAGPITLSTRRNPVRNPKRWLTAVLGVLTLTLTATVADGIVGPRPAQALNNGVARTPPMGWNTWNTFGCNIDETLIRQMADAIVNNGLRDLGYRYIVVDDCWFNPNRDAQGNLQAHPQRFPSGMKALGDYLHARGLLFGIYQVPLDRTCAQYFGAFPGSTGSLGHEYQDARQFAAWGVDYLKYDWCSPTGSINDQVARFGIMRDALAATGRPIVYSINSNSIHEKTGPQRNWSDVANLWRTTEDITNAWNTGQTNGYPMGIQNIVNVNVPLAGYAAPGGFNDPDMLEVGNGGMTDTEMRSHFALWTMMAAPLMMGNDLRSASAATLAILRNQNLIAINQDTLGLQAVQVSNDGTRRVLAKRLANGDVAVALFNQGGSTTTVSTTAAAIGKTGTSFSLRDAWTNGTATTAGTIAASVPAHGTVVYRVSGGGTTNPPSTFRLRSESAGRCLDVDNSNTANGTGTLIWDCHGNANQQISQSGQTLRILGKCLDIPTNATNGTRVQIWDCNGDTNQQWTFNGNGTVSNVRSPSLCLDVNNGGTANGTTVIVWSCHGNANQRWSRA</sequence>
<dbReference type="CDD" id="cd23418">
    <property type="entry name" value="beta-trefoil_Ricin_XLN-like"/>
    <property type="match status" value="1"/>
</dbReference>
<comment type="caution">
    <text evidence="12">The sequence shown here is derived from an EMBL/GenBank/DDBJ whole genome shotgun (WGS) entry which is preliminary data.</text>
</comment>
<gene>
    <name evidence="12" type="ORF">C1I95_11435</name>
</gene>
<keyword evidence="10" id="KW-0472">Membrane</keyword>
<dbReference type="Pfam" id="PF17801">
    <property type="entry name" value="Melibiase_C"/>
    <property type="match status" value="1"/>
</dbReference>
<reference evidence="12 13" key="1">
    <citation type="submission" date="2018-01" db="EMBL/GenBank/DDBJ databases">
        <title>Draft genome sequence of Jishengella sp. NA12.</title>
        <authorList>
            <person name="Sahin N."/>
            <person name="Ay H."/>
            <person name="Saygin H."/>
        </authorList>
    </citation>
    <scope>NUCLEOTIDE SEQUENCE [LARGE SCALE GENOMIC DNA]</scope>
    <source>
        <strain evidence="12 13">NA12</strain>
    </source>
</reference>
<evidence type="ECO:0000256" key="7">
    <source>
        <dbReference type="ARBA" id="ARBA00023295"/>
    </source>
</evidence>
<dbReference type="InterPro" id="IPR002241">
    <property type="entry name" value="Glyco_hydro_27"/>
</dbReference>
<dbReference type="Gene3D" id="2.60.40.1180">
    <property type="entry name" value="Golgi alpha-mannosidase II"/>
    <property type="match status" value="1"/>
</dbReference>
<feature type="domain" description="Ricin B lectin" evidence="11">
    <location>
        <begin position="460"/>
        <end position="586"/>
    </location>
</feature>
<evidence type="ECO:0000256" key="5">
    <source>
        <dbReference type="ARBA" id="ARBA00022801"/>
    </source>
</evidence>
<dbReference type="GO" id="GO:0004557">
    <property type="term" value="F:alpha-galactosidase activity"/>
    <property type="evidence" value="ECO:0007669"/>
    <property type="project" value="UniProtKB-EC"/>
</dbReference>
<evidence type="ECO:0000256" key="10">
    <source>
        <dbReference type="SAM" id="Phobius"/>
    </source>
</evidence>
<keyword evidence="6 8" id="KW-1015">Disulfide bond</keyword>
<dbReference type="SMART" id="SM00458">
    <property type="entry name" value="RICIN"/>
    <property type="match status" value="1"/>
</dbReference>
<dbReference type="PROSITE" id="PS00512">
    <property type="entry name" value="ALPHA_GALACTOSIDASE"/>
    <property type="match status" value="1"/>
</dbReference>
<dbReference type="AlphaFoldDB" id="A0A2W2FD09"/>
<protein>
    <recommendedName>
        <fullName evidence="3 8">Alpha-galactosidase</fullName>
        <ecNumber evidence="3 8">3.2.1.22</ecNumber>
    </recommendedName>
    <alternativeName>
        <fullName evidence="8">Melibiase</fullName>
    </alternativeName>
</protein>
<dbReference type="Pfam" id="PF00652">
    <property type="entry name" value="Ricin_B_lectin"/>
    <property type="match status" value="1"/>
</dbReference>
<feature type="compositionally biased region" description="Pro residues" evidence="9">
    <location>
        <begin position="1"/>
        <end position="11"/>
    </location>
</feature>
<organism evidence="12 13">
    <name type="scientific">Micromonospora craterilacus</name>
    <dbReference type="NCBI Taxonomy" id="1655439"/>
    <lineage>
        <taxon>Bacteria</taxon>
        <taxon>Bacillati</taxon>
        <taxon>Actinomycetota</taxon>
        <taxon>Actinomycetes</taxon>
        <taxon>Micromonosporales</taxon>
        <taxon>Micromonosporaceae</taxon>
        <taxon>Micromonospora</taxon>
    </lineage>
</organism>
<feature type="region of interest" description="Disordered" evidence="9">
    <location>
        <begin position="1"/>
        <end position="38"/>
    </location>
</feature>
<dbReference type="CDD" id="cd14792">
    <property type="entry name" value="GH27"/>
    <property type="match status" value="1"/>
</dbReference>
<evidence type="ECO:0000259" key="11">
    <source>
        <dbReference type="SMART" id="SM00458"/>
    </source>
</evidence>
<dbReference type="InterPro" id="IPR035992">
    <property type="entry name" value="Ricin_B-like_lectins"/>
</dbReference>
<dbReference type="SUPFAM" id="SSF51011">
    <property type="entry name" value="Glycosyl hydrolase domain"/>
    <property type="match status" value="1"/>
</dbReference>
<accession>A0A2W2FD09</accession>
<evidence type="ECO:0000313" key="13">
    <source>
        <dbReference type="Proteomes" id="UP000248924"/>
    </source>
</evidence>
<dbReference type="InterPro" id="IPR000111">
    <property type="entry name" value="Glyco_hydro_27/36_CS"/>
</dbReference>
<keyword evidence="10" id="KW-1133">Transmembrane helix</keyword>
<dbReference type="SUPFAM" id="SSF51445">
    <property type="entry name" value="(Trans)glycosidases"/>
    <property type="match status" value="1"/>
</dbReference>
<comment type="similarity">
    <text evidence="2 8">Belongs to the glycosyl hydrolase 27 family.</text>
</comment>
<keyword evidence="5 8" id="KW-0378">Hydrolase</keyword>
<evidence type="ECO:0000256" key="4">
    <source>
        <dbReference type="ARBA" id="ARBA00022729"/>
    </source>
</evidence>
<dbReference type="PANTHER" id="PTHR11452:SF75">
    <property type="entry name" value="ALPHA-GALACTOSIDASE MEL1"/>
    <property type="match status" value="1"/>
</dbReference>
<feature type="transmembrane region" description="Helical" evidence="10">
    <location>
        <begin position="45"/>
        <end position="66"/>
    </location>
</feature>